<keyword evidence="4" id="KW-1185">Reference proteome</keyword>
<dbReference type="PANTHER" id="PTHR36919:SF2">
    <property type="entry name" value="BLL6627 PROTEIN"/>
    <property type="match status" value="1"/>
</dbReference>
<evidence type="ECO:0000313" key="4">
    <source>
        <dbReference type="Proteomes" id="UP001232063"/>
    </source>
</evidence>
<dbReference type="EMBL" id="JASJOU010000002">
    <property type="protein sequence ID" value="MDJ1500438.1"/>
    <property type="molecule type" value="Genomic_DNA"/>
</dbReference>
<evidence type="ECO:0000313" key="3">
    <source>
        <dbReference type="EMBL" id="MDJ1500438.1"/>
    </source>
</evidence>
<evidence type="ECO:0000256" key="1">
    <source>
        <dbReference type="SAM" id="SignalP"/>
    </source>
</evidence>
<dbReference type="PANTHER" id="PTHR36919">
    <property type="entry name" value="BLR1215 PROTEIN"/>
    <property type="match status" value="1"/>
</dbReference>
<protein>
    <submittedName>
        <fullName evidence="3">DUF2147 domain-containing protein</fullName>
    </submittedName>
</protein>
<evidence type="ECO:0000259" key="2">
    <source>
        <dbReference type="Pfam" id="PF09917"/>
    </source>
</evidence>
<proteinExistence type="predicted"/>
<comment type="caution">
    <text evidence="3">The sequence shown here is derived from an EMBL/GenBank/DDBJ whole genome shotgun (WGS) entry which is preliminary data.</text>
</comment>
<feature type="chain" id="PRO_5041972581" evidence="1">
    <location>
        <begin position="25"/>
        <end position="132"/>
    </location>
</feature>
<dbReference type="Gene3D" id="2.40.128.520">
    <property type="match status" value="1"/>
</dbReference>
<dbReference type="InterPro" id="IPR019223">
    <property type="entry name" value="DUF2147"/>
</dbReference>
<keyword evidence="1" id="KW-0732">Signal</keyword>
<accession>A0AAE3R3Z0</accession>
<sequence length="132" mass="14962">MKAIRFFSFLFLSLCTVLSYTASAQTANGDAIIGIYQNQDGDRKMEVYKQDNQYFGKLIWLKTQDGKVRPGDVVLKNLSYSSNQWKGKVYAPARNTEFPATIVMPDDNTLQITAKAGFMSRSKDWKRVTSTN</sequence>
<name>A0AAE3R3Z0_9BACT</name>
<reference evidence="3" key="1">
    <citation type="submission" date="2023-05" db="EMBL/GenBank/DDBJ databases">
        <authorList>
            <person name="Zhang X."/>
        </authorList>
    </citation>
    <scope>NUCLEOTIDE SEQUENCE</scope>
    <source>
        <strain evidence="3">BD1B2-1</strain>
    </source>
</reference>
<dbReference type="Pfam" id="PF09917">
    <property type="entry name" value="DUF2147"/>
    <property type="match status" value="1"/>
</dbReference>
<dbReference type="AlphaFoldDB" id="A0AAE3R3Z0"/>
<dbReference type="RefSeq" id="WP_314509968.1">
    <property type="nucleotide sequence ID" value="NZ_JASJOU010000002.1"/>
</dbReference>
<feature type="domain" description="DUF2147" evidence="2">
    <location>
        <begin position="34"/>
        <end position="127"/>
    </location>
</feature>
<organism evidence="3 4">
    <name type="scientific">Xanthocytophaga agilis</name>
    <dbReference type="NCBI Taxonomy" id="3048010"/>
    <lineage>
        <taxon>Bacteria</taxon>
        <taxon>Pseudomonadati</taxon>
        <taxon>Bacteroidota</taxon>
        <taxon>Cytophagia</taxon>
        <taxon>Cytophagales</taxon>
        <taxon>Rhodocytophagaceae</taxon>
        <taxon>Xanthocytophaga</taxon>
    </lineage>
</organism>
<gene>
    <name evidence="3" type="ORF">QNI22_07270</name>
</gene>
<dbReference type="Proteomes" id="UP001232063">
    <property type="component" value="Unassembled WGS sequence"/>
</dbReference>
<feature type="signal peptide" evidence="1">
    <location>
        <begin position="1"/>
        <end position="24"/>
    </location>
</feature>